<comment type="caution">
    <text evidence="1">The sequence shown here is derived from an EMBL/GenBank/DDBJ whole genome shotgun (WGS) entry which is preliminary data.</text>
</comment>
<dbReference type="Proteomes" id="UP001168540">
    <property type="component" value="Unassembled WGS sequence"/>
</dbReference>
<gene>
    <name evidence="1" type="ORF">QU481_11160</name>
</gene>
<name>A0ABT7XNT4_9NEIS</name>
<evidence type="ECO:0000313" key="2">
    <source>
        <dbReference type="Proteomes" id="UP001168540"/>
    </source>
</evidence>
<dbReference type="GO" id="GO:0016301">
    <property type="term" value="F:kinase activity"/>
    <property type="evidence" value="ECO:0007669"/>
    <property type="project" value="UniProtKB-KW"/>
</dbReference>
<dbReference type="SUPFAM" id="SSF55781">
    <property type="entry name" value="GAF domain-like"/>
    <property type="match status" value="1"/>
</dbReference>
<keyword evidence="1" id="KW-0418">Kinase</keyword>
<evidence type="ECO:0000313" key="1">
    <source>
        <dbReference type="EMBL" id="MDN0075450.1"/>
    </source>
</evidence>
<keyword evidence="2" id="KW-1185">Reference proteome</keyword>
<dbReference type="InterPro" id="IPR029016">
    <property type="entry name" value="GAF-like_dom_sf"/>
</dbReference>
<dbReference type="Gene3D" id="3.30.450.40">
    <property type="match status" value="1"/>
</dbReference>
<accession>A0ABT7XNT4</accession>
<keyword evidence="1" id="KW-0808">Transferase</keyword>
<dbReference type="SUPFAM" id="SSF109604">
    <property type="entry name" value="HD-domain/PDEase-like"/>
    <property type="match status" value="1"/>
</dbReference>
<reference evidence="1" key="1">
    <citation type="submission" date="2023-06" db="EMBL/GenBank/DDBJ databases">
        <authorList>
            <person name="Zhang S."/>
        </authorList>
    </citation>
    <scope>NUCLEOTIDE SEQUENCE</scope>
    <source>
        <strain evidence="1">SG2303</strain>
    </source>
</reference>
<proteinExistence type="predicted"/>
<sequence>MDELDKKQLDLIYFGDLANLCLSDPLLLLDLLRAVSGSRALNRDDATLSVESVLLMAGLDSVLGRFRDLPAIAVTASLGAARVDQLTDWLGRARIGAYLAKEWLSLADAIRVEDVYLAALIYNLPACLYLMTQQRHQDGPLLSQIEEAFNVSYDQLVQQFIETLPLPAALLSLLDGANHDPRRTLLQLAVETANTLDLGWWQPAWNSRLATVAAEVNINQEQVYQTVVQATLAVARHARAPGYANPARYLLASPPLAPSNPTPVEDRLPPELLDAVLRESIRHLANDLKFERVLFLLYDQPSHSLKLRYRLGLPEGHPLEKRLIPLQPASFFGQLCGKPQSIHVQSAVAAMLAKREPGGFVELAEAHEFAAMALFAGPTLAGVFYVDNARSGRPIDESDYQRFKALVASATRPR</sequence>
<organism evidence="1 2">
    <name type="scientific">Crenobacter oryzisoli</name>
    <dbReference type="NCBI Taxonomy" id="3056844"/>
    <lineage>
        <taxon>Bacteria</taxon>
        <taxon>Pseudomonadati</taxon>
        <taxon>Pseudomonadota</taxon>
        <taxon>Betaproteobacteria</taxon>
        <taxon>Neisseriales</taxon>
        <taxon>Neisseriaceae</taxon>
        <taxon>Crenobacter</taxon>
    </lineage>
</organism>
<protein>
    <submittedName>
        <fullName evidence="1">Histidine kinase</fullName>
    </submittedName>
</protein>
<dbReference type="Gene3D" id="1.10.3210.10">
    <property type="entry name" value="Hypothetical protein af1432"/>
    <property type="match status" value="1"/>
</dbReference>
<dbReference type="EMBL" id="JAUEDK010000017">
    <property type="protein sequence ID" value="MDN0075450.1"/>
    <property type="molecule type" value="Genomic_DNA"/>
</dbReference>